<accession>A0A8J7U499</accession>
<protein>
    <recommendedName>
        <fullName evidence="5">6-carboxy-5,6,7,8-tetrahydropterin synthase</fullName>
        <ecNumber evidence="4">4.1.2.50</ecNumber>
    </recommendedName>
    <alternativeName>
        <fullName evidence="9">Queuosine biosynthesis protein QueD</fullName>
    </alternativeName>
</protein>
<evidence type="ECO:0000256" key="1">
    <source>
        <dbReference type="ARBA" id="ARBA00001947"/>
    </source>
</evidence>
<dbReference type="AlphaFoldDB" id="A0A8J7U499"/>
<evidence type="ECO:0000313" key="12">
    <source>
        <dbReference type="Proteomes" id="UP000664417"/>
    </source>
</evidence>
<evidence type="ECO:0000256" key="3">
    <source>
        <dbReference type="ARBA" id="ARBA00008900"/>
    </source>
</evidence>
<evidence type="ECO:0000256" key="4">
    <source>
        <dbReference type="ARBA" id="ARBA00012982"/>
    </source>
</evidence>
<dbReference type="EC" id="4.1.2.50" evidence="4"/>
<dbReference type="PANTHER" id="PTHR12589">
    <property type="entry name" value="PYRUVOYL TETRAHYDROBIOPTERIN SYNTHASE"/>
    <property type="match status" value="1"/>
</dbReference>
<dbReference type="UniPathway" id="UPA00391"/>
<keyword evidence="12" id="KW-1185">Reference proteome</keyword>
<evidence type="ECO:0000256" key="10">
    <source>
        <dbReference type="ARBA" id="ARBA00048807"/>
    </source>
</evidence>
<dbReference type="GO" id="GO:0070497">
    <property type="term" value="F:6-carboxytetrahydropterin synthase activity"/>
    <property type="evidence" value="ECO:0007669"/>
    <property type="project" value="UniProtKB-EC"/>
</dbReference>
<dbReference type="InterPro" id="IPR038418">
    <property type="entry name" value="6-PTP_synth/QueD_sf"/>
</dbReference>
<dbReference type="RefSeq" id="WP_207859495.1">
    <property type="nucleotide sequence ID" value="NZ_JAFREP010000013.1"/>
</dbReference>
<evidence type="ECO:0000256" key="8">
    <source>
        <dbReference type="ARBA" id="ARBA00023239"/>
    </source>
</evidence>
<dbReference type="Gene3D" id="3.30.479.10">
    <property type="entry name" value="6-pyruvoyl tetrahydropterin synthase/QueD"/>
    <property type="match status" value="1"/>
</dbReference>
<evidence type="ECO:0000313" key="11">
    <source>
        <dbReference type="EMBL" id="MBO1319589.1"/>
    </source>
</evidence>
<comment type="similarity">
    <text evidence="3">Belongs to the PTPS family. QueD subfamily.</text>
</comment>
<evidence type="ECO:0000256" key="2">
    <source>
        <dbReference type="ARBA" id="ARBA00005061"/>
    </source>
</evidence>
<evidence type="ECO:0000256" key="6">
    <source>
        <dbReference type="ARBA" id="ARBA00022723"/>
    </source>
</evidence>
<dbReference type="GO" id="GO:0046872">
    <property type="term" value="F:metal ion binding"/>
    <property type="evidence" value="ECO:0007669"/>
    <property type="project" value="UniProtKB-KW"/>
</dbReference>
<organism evidence="11 12">
    <name type="scientific">Acanthopleuribacter pedis</name>
    <dbReference type="NCBI Taxonomy" id="442870"/>
    <lineage>
        <taxon>Bacteria</taxon>
        <taxon>Pseudomonadati</taxon>
        <taxon>Acidobacteriota</taxon>
        <taxon>Holophagae</taxon>
        <taxon>Acanthopleuribacterales</taxon>
        <taxon>Acanthopleuribacteraceae</taxon>
        <taxon>Acanthopleuribacter</taxon>
    </lineage>
</organism>
<sequence length="170" mass="19114">MQVFEAEFAKDRQKFSAAHFTIFEDGSVERLHGHNYRVKVTFTAALGELGLMFPFHQAKALIKALCDAWDERVIVPTACPWLDVDQSQKGQVGLHLKTPRVEKVYSFPLEDTLLLPINNVSCENLVAVFAEALARRCEEDELNYQSMTVAIGESDGQDIRMTLQKPAATK</sequence>
<keyword evidence="8" id="KW-0456">Lyase</keyword>
<comment type="catalytic activity">
    <reaction evidence="10">
        <text>7,8-dihydroneopterin 3'-triphosphate + H2O = 6-carboxy-5,6,7,8-tetrahydropterin + triphosphate + acetaldehyde + 2 H(+)</text>
        <dbReference type="Rhea" id="RHEA:27966"/>
        <dbReference type="ChEBI" id="CHEBI:15343"/>
        <dbReference type="ChEBI" id="CHEBI:15377"/>
        <dbReference type="ChEBI" id="CHEBI:15378"/>
        <dbReference type="ChEBI" id="CHEBI:18036"/>
        <dbReference type="ChEBI" id="CHEBI:58462"/>
        <dbReference type="ChEBI" id="CHEBI:61032"/>
        <dbReference type="EC" id="4.1.2.50"/>
    </reaction>
</comment>
<gene>
    <name evidence="11" type="ORF">J3U88_14025</name>
</gene>
<dbReference type="Pfam" id="PF01242">
    <property type="entry name" value="PTPS"/>
    <property type="match status" value="1"/>
</dbReference>
<reference evidence="11" key="1">
    <citation type="submission" date="2021-03" db="EMBL/GenBank/DDBJ databases">
        <authorList>
            <person name="Wang G."/>
        </authorList>
    </citation>
    <scope>NUCLEOTIDE SEQUENCE</scope>
    <source>
        <strain evidence="11">KCTC 12899</strain>
    </source>
</reference>
<dbReference type="PANTHER" id="PTHR12589:SF7">
    <property type="entry name" value="6-PYRUVOYL TETRAHYDROBIOPTERIN SYNTHASE"/>
    <property type="match status" value="1"/>
</dbReference>
<comment type="pathway">
    <text evidence="2">Purine metabolism; 7-cyano-7-deazaguanine biosynthesis.</text>
</comment>
<dbReference type="InterPro" id="IPR007115">
    <property type="entry name" value="6-PTP_synth/QueD"/>
</dbReference>
<evidence type="ECO:0000256" key="5">
    <source>
        <dbReference type="ARBA" id="ARBA00018141"/>
    </source>
</evidence>
<dbReference type="EMBL" id="JAFREP010000013">
    <property type="protein sequence ID" value="MBO1319589.1"/>
    <property type="molecule type" value="Genomic_DNA"/>
</dbReference>
<evidence type="ECO:0000256" key="9">
    <source>
        <dbReference type="ARBA" id="ARBA00031449"/>
    </source>
</evidence>
<keyword evidence="6" id="KW-0479">Metal-binding</keyword>
<dbReference type="Proteomes" id="UP000664417">
    <property type="component" value="Unassembled WGS sequence"/>
</dbReference>
<name>A0A8J7U499_9BACT</name>
<comment type="caution">
    <text evidence="11">The sequence shown here is derived from an EMBL/GenBank/DDBJ whole genome shotgun (WGS) entry which is preliminary data.</text>
</comment>
<keyword evidence="7" id="KW-0862">Zinc</keyword>
<proteinExistence type="inferred from homology"/>
<comment type="cofactor">
    <cofactor evidence="1">
        <name>Zn(2+)</name>
        <dbReference type="ChEBI" id="CHEBI:29105"/>
    </cofactor>
</comment>
<dbReference type="SUPFAM" id="SSF55620">
    <property type="entry name" value="Tetrahydrobiopterin biosynthesis enzymes-like"/>
    <property type="match status" value="1"/>
</dbReference>
<evidence type="ECO:0000256" key="7">
    <source>
        <dbReference type="ARBA" id="ARBA00022833"/>
    </source>
</evidence>